<dbReference type="InterPro" id="IPR017853">
    <property type="entry name" value="GH"/>
</dbReference>
<comment type="similarity">
    <text evidence="2">Belongs to the glycosyl hydrolase 27 family.</text>
</comment>
<keyword evidence="4" id="KW-0378">Hydrolase</keyword>
<dbReference type="Gene3D" id="2.60.40.1180">
    <property type="entry name" value="Golgi alpha-mannosidase II"/>
    <property type="match status" value="1"/>
</dbReference>
<reference evidence="6" key="1">
    <citation type="submission" date="2023-03" db="EMBL/GenBank/DDBJ databases">
        <title>Massive genome expansion in bonnet fungi (Mycena s.s.) driven by repeated elements and novel gene families across ecological guilds.</title>
        <authorList>
            <consortium name="Lawrence Berkeley National Laboratory"/>
            <person name="Harder C.B."/>
            <person name="Miyauchi S."/>
            <person name="Viragh M."/>
            <person name="Kuo A."/>
            <person name="Thoen E."/>
            <person name="Andreopoulos B."/>
            <person name="Lu D."/>
            <person name="Skrede I."/>
            <person name="Drula E."/>
            <person name="Henrissat B."/>
            <person name="Morin E."/>
            <person name="Kohler A."/>
            <person name="Barry K."/>
            <person name="LaButti K."/>
            <person name="Morin E."/>
            <person name="Salamov A."/>
            <person name="Lipzen A."/>
            <person name="Mereny Z."/>
            <person name="Hegedus B."/>
            <person name="Baldrian P."/>
            <person name="Stursova M."/>
            <person name="Weitz H."/>
            <person name="Taylor A."/>
            <person name="Grigoriev I.V."/>
            <person name="Nagy L.G."/>
            <person name="Martin F."/>
            <person name="Kauserud H."/>
        </authorList>
    </citation>
    <scope>NUCLEOTIDE SEQUENCE</scope>
    <source>
        <strain evidence="6">9144</strain>
    </source>
</reference>
<dbReference type="Pfam" id="PF16499">
    <property type="entry name" value="Melibiase_2"/>
    <property type="match status" value="1"/>
</dbReference>
<protein>
    <recommendedName>
        <fullName evidence="3">alpha-galactosidase</fullName>
        <ecNumber evidence="3">3.2.1.22</ecNumber>
    </recommendedName>
</protein>
<dbReference type="PANTHER" id="PTHR11452">
    <property type="entry name" value="ALPHA-GALACTOSIDASE/ALPHA-N-ACETYLGALACTOSAMINIDASE"/>
    <property type="match status" value="1"/>
</dbReference>
<evidence type="ECO:0000256" key="3">
    <source>
        <dbReference type="ARBA" id="ARBA00012755"/>
    </source>
</evidence>
<comment type="catalytic activity">
    <reaction evidence="1">
        <text>Hydrolysis of terminal, non-reducing alpha-D-galactose residues in alpha-D-galactosides, including galactose oligosaccharides, galactomannans and galactolipids.</text>
        <dbReference type="EC" id="3.2.1.22"/>
    </reaction>
</comment>
<evidence type="ECO:0000256" key="4">
    <source>
        <dbReference type="ARBA" id="ARBA00022801"/>
    </source>
</evidence>
<keyword evidence="7" id="KW-1185">Reference proteome</keyword>
<dbReference type="InterPro" id="IPR002241">
    <property type="entry name" value="Glyco_hydro_27"/>
</dbReference>
<dbReference type="EMBL" id="JARJCW010000073">
    <property type="protein sequence ID" value="KAJ7198351.1"/>
    <property type="molecule type" value="Genomic_DNA"/>
</dbReference>
<comment type="caution">
    <text evidence="6">The sequence shown here is derived from an EMBL/GenBank/DDBJ whole genome shotgun (WGS) entry which is preliminary data.</text>
</comment>
<dbReference type="GO" id="GO:0005975">
    <property type="term" value="P:carbohydrate metabolic process"/>
    <property type="evidence" value="ECO:0007669"/>
    <property type="project" value="InterPro"/>
</dbReference>
<name>A0AAD6V2V3_9AGAR</name>
<dbReference type="Proteomes" id="UP001219525">
    <property type="component" value="Unassembled WGS sequence"/>
</dbReference>
<dbReference type="InterPro" id="IPR013780">
    <property type="entry name" value="Glyco_hydro_b"/>
</dbReference>
<dbReference type="InterPro" id="IPR013785">
    <property type="entry name" value="Aldolase_TIM"/>
</dbReference>
<dbReference type="PANTHER" id="PTHR11452:SF75">
    <property type="entry name" value="ALPHA-GALACTOSIDASE MEL1"/>
    <property type="match status" value="1"/>
</dbReference>
<proteinExistence type="inferred from homology"/>
<evidence type="ECO:0000313" key="7">
    <source>
        <dbReference type="Proteomes" id="UP001219525"/>
    </source>
</evidence>
<gene>
    <name evidence="6" type="ORF">GGX14DRAFT_573590</name>
</gene>
<dbReference type="EC" id="3.2.1.22" evidence="3"/>
<dbReference type="AlphaFoldDB" id="A0AAD6V2V3"/>
<accession>A0AAD6V2V3</accession>
<keyword evidence="5" id="KW-0326">Glycosidase</keyword>
<dbReference type="Gene3D" id="3.20.20.70">
    <property type="entry name" value="Aldolase class I"/>
    <property type="match status" value="1"/>
</dbReference>
<dbReference type="SUPFAM" id="SSF51445">
    <property type="entry name" value="(Trans)glycosidases"/>
    <property type="match status" value="1"/>
</dbReference>
<evidence type="ECO:0000256" key="5">
    <source>
        <dbReference type="ARBA" id="ARBA00023295"/>
    </source>
</evidence>
<evidence type="ECO:0000256" key="1">
    <source>
        <dbReference type="ARBA" id="ARBA00001255"/>
    </source>
</evidence>
<organism evidence="6 7">
    <name type="scientific">Mycena pura</name>
    <dbReference type="NCBI Taxonomy" id="153505"/>
    <lineage>
        <taxon>Eukaryota</taxon>
        <taxon>Fungi</taxon>
        <taxon>Dikarya</taxon>
        <taxon>Basidiomycota</taxon>
        <taxon>Agaricomycotina</taxon>
        <taxon>Agaricomycetes</taxon>
        <taxon>Agaricomycetidae</taxon>
        <taxon>Agaricales</taxon>
        <taxon>Marasmiineae</taxon>
        <taxon>Mycenaceae</taxon>
        <taxon>Mycena</taxon>
    </lineage>
</organism>
<sequence length="171" mass="19629">MGERLLLMDMLEVGNDDLTHEEAKFHFTVRSFLKSPLLVGTHLADASPETLEILKNTEIIAINQDPVVADAVPPNWTPDARFPAQYWSGESENGTVIMMLNTRDEPAHMFFSLTESPWLRAGRQYFVRVTWTKVLKELRDRHFFATFDFADSLRSQQVFGKLELRTAPVVF</sequence>
<evidence type="ECO:0000313" key="6">
    <source>
        <dbReference type="EMBL" id="KAJ7198351.1"/>
    </source>
</evidence>
<dbReference type="GO" id="GO:0004557">
    <property type="term" value="F:alpha-galactosidase activity"/>
    <property type="evidence" value="ECO:0007669"/>
    <property type="project" value="UniProtKB-EC"/>
</dbReference>
<dbReference type="SUPFAM" id="SSF51011">
    <property type="entry name" value="Glycosyl hydrolase domain"/>
    <property type="match status" value="1"/>
</dbReference>
<evidence type="ECO:0000256" key="2">
    <source>
        <dbReference type="ARBA" id="ARBA00009743"/>
    </source>
</evidence>